<feature type="compositionally biased region" description="Basic and acidic residues" evidence="1">
    <location>
        <begin position="127"/>
        <end position="137"/>
    </location>
</feature>
<protein>
    <recommendedName>
        <fullName evidence="6">DUF974 domain-containing protein</fullName>
    </recommendedName>
</protein>
<dbReference type="Pfam" id="PF06159">
    <property type="entry name" value="TRAPPC13_N"/>
    <property type="match status" value="1"/>
</dbReference>
<evidence type="ECO:0008006" key="6">
    <source>
        <dbReference type="Google" id="ProtNLM"/>
    </source>
</evidence>
<evidence type="ECO:0000313" key="4">
    <source>
        <dbReference type="EMBL" id="POS70461.1"/>
    </source>
</evidence>
<gene>
    <name evidence="4" type="ORF">DHEL01_v211146</name>
</gene>
<feature type="compositionally biased region" description="Pro residues" evidence="1">
    <location>
        <begin position="243"/>
        <end position="263"/>
    </location>
</feature>
<comment type="caution">
    <text evidence="4">The sequence shown here is derived from an EMBL/GenBank/DDBJ whole genome shotgun (WGS) entry which is preliminary data.</text>
</comment>
<feature type="domain" description="Trafficking protein particle complex subunit 13 N-terminal" evidence="2">
    <location>
        <begin position="16"/>
        <end position="220"/>
    </location>
</feature>
<dbReference type="STRING" id="158607.A0A2P5HJS8"/>
<dbReference type="Proteomes" id="UP000094444">
    <property type="component" value="Unassembled WGS sequence"/>
</dbReference>
<sequence length="404" mass="43041">MSHQRYASHDPVKEPHSISLKVLRLSRPSLVAQYPISPNAASSTTPRQPPVPASLAYSTSHDTNPSPFLLSPILNLPPSFGSAYVGETFSCTLCANHEAPPAAEPASAQPSSGDGSAAAPRPPPRKYIRDVRVEAEMKTPNSTAVTKLDLSPNSPAPASADEHAKTGGVDLEPGRTLQRIVNFDLKEEGNHVLGVTVSYYEATDTSGRTRTFRKLYQFICKPSLIVRTKASPLAPAVPNASSSPPPPPPPPPTAGSPPTPPPEGADGLPAAAASGEAENKAEGEGEEAAWRGRRSRRRWVLEAQLENCSEDTTELERVVLQLEPGLSCRDCNWEAGGSPRPVLHPGEVEQVCFVIEEVCSPDGGAGVEEQDGKILFGILGIGWRTEMGQRGYLATNKLGIRHIT</sequence>
<dbReference type="InterPro" id="IPR055429">
    <property type="entry name" value="TRAPPC13_M"/>
</dbReference>
<dbReference type="OrthoDB" id="10250284at2759"/>
<evidence type="ECO:0000256" key="1">
    <source>
        <dbReference type="SAM" id="MobiDB-lite"/>
    </source>
</evidence>
<dbReference type="AlphaFoldDB" id="A0A2P5HJS8"/>
<feature type="domain" description="Trafficking protein particle complex subunit 13 middle" evidence="3">
    <location>
        <begin position="299"/>
        <end position="398"/>
    </location>
</feature>
<dbReference type="GO" id="GO:1990072">
    <property type="term" value="C:TRAPPIII protein complex"/>
    <property type="evidence" value="ECO:0007669"/>
    <property type="project" value="TreeGrafter"/>
</dbReference>
<feature type="compositionally biased region" description="Low complexity" evidence="1">
    <location>
        <begin position="100"/>
        <end position="112"/>
    </location>
</feature>
<dbReference type="EMBL" id="MAVT02001627">
    <property type="protein sequence ID" value="POS70461.1"/>
    <property type="molecule type" value="Genomic_DNA"/>
</dbReference>
<dbReference type="PANTHER" id="PTHR13134">
    <property type="entry name" value="TRAFFICKING PROTEIN PARTICLE COMPLEX SUBUNIT 13"/>
    <property type="match status" value="1"/>
</dbReference>
<dbReference type="PANTHER" id="PTHR13134:SF3">
    <property type="entry name" value="TRAFFICKING PROTEIN PARTICLE COMPLEX SUBUNIT 13"/>
    <property type="match status" value="1"/>
</dbReference>
<accession>A0A2P5HJS8</accession>
<evidence type="ECO:0000259" key="2">
    <source>
        <dbReference type="Pfam" id="PF06159"/>
    </source>
</evidence>
<name>A0A2P5HJS8_DIAHE</name>
<feature type="region of interest" description="Disordered" evidence="1">
    <location>
        <begin position="37"/>
        <end position="61"/>
    </location>
</feature>
<evidence type="ECO:0000259" key="3">
    <source>
        <dbReference type="Pfam" id="PF23647"/>
    </source>
</evidence>
<evidence type="ECO:0000313" key="5">
    <source>
        <dbReference type="Proteomes" id="UP000094444"/>
    </source>
</evidence>
<reference evidence="4" key="1">
    <citation type="submission" date="2017-09" db="EMBL/GenBank/DDBJ databases">
        <title>Polyketide synthases of a Diaporthe helianthi virulent isolate.</title>
        <authorList>
            <person name="Baroncelli R."/>
        </authorList>
    </citation>
    <scope>NUCLEOTIDE SEQUENCE [LARGE SCALE GENOMIC DNA]</scope>
    <source>
        <strain evidence="4">7/96</strain>
    </source>
</reference>
<keyword evidence="5" id="KW-1185">Reference proteome</keyword>
<feature type="region of interest" description="Disordered" evidence="1">
    <location>
        <begin position="234"/>
        <end position="293"/>
    </location>
</feature>
<dbReference type="InterPro" id="IPR055427">
    <property type="entry name" value="TRAPPC13_N"/>
</dbReference>
<dbReference type="Pfam" id="PF23647">
    <property type="entry name" value="TRAPPC13_M"/>
    <property type="match status" value="1"/>
</dbReference>
<organism evidence="4 5">
    <name type="scientific">Diaporthe helianthi</name>
    <dbReference type="NCBI Taxonomy" id="158607"/>
    <lineage>
        <taxon>Eukaryota</taxon>
        <taxon>Fungi</taxon>
        <taxon>Dikarya</taxon>
        <taxon>Ascomycota</taxon>
        <taxon>Pezizomycotina</taxon>
        <taxon>Sordariomycetes</taxon>
        <taxon>Sordariomycetidae</taxon>
        <taxon>Diaporthales</taxon>
        <taxon>Diaporthaceae</taxon>
        <taxon>Diaporthe</taxon>
    </lineage>
</organism>
<feature type="compositionally biased region" description="Low complexity" evidence="1">
    <location>
        <begin position="264"/>
        <end position="276"/>
    </location>
</feature>
<dbReference type="InParanoid" id="A0A2P5HJS8"/>
<dbReference type="InterPro" id="IPR010378">
    <property type="entry name" value="TRAPPC13"/>
</dbReference>
<feature type="region of interest" description="Disordered" evidence="1">
    <location>
        <begin position="100"/>
        <end position="171"/>
    </location>
</feature>
<proteinExistence type="predicted"/>